<dbReference type="GO" id="GO:0008270">
    <property type="term" value="F:zinc ion binding"/>
    <property type="evidence" value="ECO:0007669"/>
    <property type="project" value="UniProtKB-KW"/>
</dbReference>
<dbReference type="InterPro" id="IPR050331">
    <property type="entry name" value="Zinc_finger"/>
</dbReference>
<feature type="region of interest" description="Disordered" evidence="11">
    <location>
        <begin position="510"/>
        <end position="533"/>
    </location>
</feature>
<reference evidence="13" key="1">
    <citation type="submission" date="2020-05" db="UniProtKB">
        <authorList>
            <consortium name="EnsemblMetazoa"/>
        </authorList>
    </citation>
    <scope>IDENTIFICATION</scope>
    <source>
        <strain evidence="13">Aabys</strain>
    </source>
</reference>
<feature type="domain" description="C2H2-type" evidence="12">
    <location>
        <begin position="251"/>
        <end position="279"/>
    </location>
</feature>
<dbReference type="STRING" id="7370.A0A1I8NBG1"/>
<dbReference type="RefSeq" id="XP_011293497.2">
    <property type="nucleotide sequence ID" value="XM_011295195.3"/>
</dbReference>
<comment type="subcellular location">
    <subcellularLocation>
        <location evidence="1">Nucleus</location>
    </subcellularLocation>
</comment>
<evidence type="ECO:0000256" key="10">
    <source>
        <dbReference type="PROSITE-ProRule" id="PRU00042"/>
    </source>
</evidence>
<dbReference type="VEuPathDB" id="VectorBase:MDOMA2_020896"/>
<dbReference type="EnsemblMetazoa" id="MDOA013525-RB">
    <property type="protein sequence ID" value="MDOA013525-PB"/>
    <property type="gene ID" value="MDOA013525"/>
</dbReference>
<dbReference type="PROSITE" id="PS00028">
    <property type="entry name" value="ZINC_FINGER_C2H2_1"/>
    <property type="match status" value="7"/>
</dbReference>
<sequence>MNEGECAQCECECTGNRGKKCRRLCSMEKKTKSSSKVSKQTHIVEETVEGVHSYYCTACHKRFRSRTQKYYHLECNQLHEKLFRCDSCPKTFSRQSQLKYHRESHASPVNKCSKCDKIFSNPLALKKHEGLHKAEPKPCPQCDKKFLKKTSLEEHIARDHMHNLPYACGKCNKKYSSKSTLQLHELSHEKKRFECNLCGKHFQRNSILNLHLKRHYQTTPNYKCWGCEKMFSEPGALSRHRKIHEEDAVRYYCTLCDLNILRKDNMARHIKTIHPDESYGNIVQIIKPTANINNQLTETITNETEREDDVQQHVVVEPNDIGDNTSKNVESSNNVVIIENKLLQRPSTDSLGDRQTLNQIHVITALPSTKQTDDIQQASERTFEICRNDKTHENNKNEKWESRFQTKQKLPDVGDVQCKTQDPDLISKESTMSTKESENIHQPIVLHTPSVIRSVGNVSKKIIFQLNDAEVMTKPKVSNSVLDYEYKHKKYNHHYNVDLYRKILGITGDDDEDNEQENNNNNNYNSQLEEQPEVIRPRDQEECFNGNTNGNAAAVHWRKSFKHIYETSSM</sequence>
<dbReference type="PANTHER" id="PTHR16515:SF49">
    <property type="entry name" value="GASTRULA ZINC FINGER PROTEIN XLCGF49.1-LIKE-RELATED"/>
    <property type="match status" value="1"/>
</dbReference>
<feature type="domain" description="C2H2-type" evidence="12">
    <location>
        <begin position="166"/>
        <end position="193"/>
    </location>
</feature>
<accession>A0A1I8NBG1</accession>
<dbReference type="SUPFAM" id="SSF57667">
    <property type="entry name" value="beta-beta-alpha zinc fingers"/>
    <property type="match status" value="3"/>
</dbReference>
<dbReference type="PROSITE" id="PS50157">
    <property type="entry name" value="ZINC_FINGER_C2H2_2"/>
    <property type="match status" value="7"/>
</dbReference>
<dbReference type="AlphaFoldDB" id="A0A1I8NBG1"/>
<evidence type="ECO:0000256" key="8">
    <source>
        <dbReference type="ARBA" id="ARBA00023163"/>
    </source>
</evidence>
<dbReference type="SMART" id="SM00355">
    <property type="entry name" value="ZnF_C2H2"/>
    <property type="match status" value="8"/>
</dbReference>
<evidence type="ECO:0000313" key="13">
    <source>
        <dbReference type="EnsemblMetazoa" id="MDOA013525-PB"/>
    </source>
</evidence>
<gene>
    <name evidence="13" type="primary">101889647</name>
</gene>
<keyword evidence="4 10" id="KW-0863">Zinc-finger</keyword>
<evidence type="ECO:0000256" key="3">
    <source>
        <dbReference type="ARBA" id="ARBA00022737"/>
    </source>
</evidence>
<feature type="domain" description="C2H2-type" evidence="12">
    <location>
        <begin position="222"/>
        <end position="249"/>
    </location>
</feature>
<name>A0A1I8NBG1_MUSDO</name>
<feature type="domain" description="C2H2-type" evidence="12">
    <location>
        <begin position="193"/>
        <end position="220"/>
    </location>
</feature>
<evidence type="ECO:0000256" key="2">
    <source>
        <dbReference type="ARBA" id="ARBA00022723"/>
    </source>
</evidence>
<dbReference type="KEGG" id="mde:101889647"/>
<evidence type="ECO:0000256" key="6">
    <source>
        <dbReference type="ARBA" id="ARBA00023015"/>
    </source>
</evidence>
<dbReference type="InterPro" id="IPR036236">
    <property type="entry name" value="Znf_C2H2_sf"/>
</dbReference>
<dbReference type="OrthoDB" id="6077919at2759"/>
<evidence type="ECO:0000256" key="5">
    <source>
        <dbReference type="ARBA" id="ARBA00022833"/>
    </source>
</evidence>
<keyword evidence="8" id="KW-0804">Transcription</keyword>
<evidence type="ECO:0000256" key="7">
    <source>
        <dbReference type="ARBA" id="ARBA00023125"/>
    </source>
</evidence>
<dbReference type="FunFam" id="3.30.160.60:FF:000446">
    <property type="entry name" value="Zinc finger protein"/>
    <property type="match status" value="1"/>
</dbReference>
<evidence type="ECO:0000256" key="4">
    <source>
        <dbReference type="ARBA" id="ARBA00022771"/>
    </source>
</evidence>
<keyword evidence="3" id="KW-0677">Repeat</keyword>
<keyword evidence="9" id="KW-0539">Nucleus</keyword>
<evidence type="ECO:0000256" key="11">
    <source>
        <dbReference type="SAM" id="MobiDB-lite"/>
    </source>
</evidence>
<keyword evidence="7" id="KW-0238">DNA-binding</keyword>
<feature type="compositionally biased region" description="Low complexity" evidence="11">
    <location>
        <begin position="517"/>
        <end position="529"/>
    </location>
</feature>
<dbReference type="GO" id="GO:0005634">
    <property type="term" value="C:nucleus"/>
    <property type="evidence" value="ECO:0007669"/>
    <property type="project" value="UniProtKB-SubCell"/>
</dbReference>
<keyword evidence="6" id="KW-0805">Transcription regulation</keyword>
<feature type="domain" description="C2H2-type" evidence="12">
    <location>
        <begin position="83"/>
        <end position="110"/>
    </location>
</feature>
<dbReference type="PANTHER" id="PTHR16515">
    <property type="entry name" value="PR DOMAIN ZINC FINGER PROTEIN"/>
    <property type="match status" value="1"/>
</dbReference>
<dbReference type="GO" id="GO:0003677">
    <property type="term" value="F:DNA binding"/>
    <property type="evidence" value="ECO:0007669"/>
    <property type="project" value="UniProtKB-KW"/>
</dbReference>
<dbReference type="Gene3D" id="3.30.160.60">
    <property type="entry name" value="Classic Zinc Finger"/>
    <property type="match status" value="4"/>
</dbReference>
<feature type="domain" description="C2H2-type" evidence="12">
    <location>
        <begin position="137"/>
        <end position="165"/>
    </location>
</feature>
<organism evidence="13">
    <name type="scientific">Musca domestica</name>
    <name type="common">House fly</name>
    <dbReference type="NCBI Taxonomy" id="7370"/>
    <lineage>
        <taxon>Eukaryota</taxon>
        <taxon>Metazoa</taxon>
        <taxon>Ecdysozoa</taxon>
        <taxon>Arthropoda</taxon>
        <taxon>Hexapoda</taxon>
        <taxon>Insecta</taxon>
        <taxon>Pterygota</taxon>
        <taxon>Neoptera</taxon>
        <taxon>Endopterygota</taxon>
        <taxon>Diptera</taxon>
        <taxon>Brachycera</taxon>
        <taxon>Muscomorpha</taxon>
        <taxon>Muscoidea</taxon>
        <taxon>Muscidae</taxon>
        <taxon>Musca</taxon>
    </lineage>
</organism>
<dbReference type="VEuPathDB" id="VectorBase:MDOA013525"/>
<proteinExistence type="predicted"/>
<evidence type="ECO:0000256" key="9">
    <source>
        <dbReference type="ARBA" id="ARBA00023242"/>
    </source>
</evidence>
<feature type="domain" description="C2H2-type" evidence="12">
    <location>
        <begin position="110"/>
        <end position="137"/>
    </location>
</feature>
<dbReference type="InterPro" id="IPR013087">
    <property type="entry name" value="Znf_C2H2_type"/>
</dbReference>
<keyword evidence="2" id="KW-0479">Metal-binding</keyword>
<dbReference type="GO" id="GO:0010468">
    <property type="term" value="P:regulation of gene expression"/>
    <property type="evidence" value="ECO:0007669"/>
    <property type="project" value="TreeGrafter"/>
</dbReference>
<keyword evidence="5" id="KW-0862">Zinc</keyword>
<evidence type="ECO:0000256" key="1">
    <source>
        <dbReference type="ARBA" id="ARBA00004123"/>
    </source>
</evidence>
<evidence type="ECO:0000259" key="12">
    <source>
        <dbReference type="PROSITE" id="PS50157"/>
    </source>
</evidence>
<protein>
    <recommendedName>
        <fullName evidence="12">C2H2-type domain-containing protein</fullName>
    </recommendedName>
</protein>
<dbReference type="Pfam" id="PF00096">
    <property type="entry name" value="zf-C2H2"/>
    <property type="match status" value="5"/>
</dbReference>